<dbReference type="Proteomes" id="UP000663853">
    <property type="component" value="Unassembled WGS sequence"/>
</dbReference>
<comment type="caution">
    <text evidence="11">The sequence shown here is derived from an EMBL/GenBank/DDBJ whole genome shotgun (WGS) entry which is preliminary data.</text>
</comment>
<dbReference type="InterPro" id="IPR016651">
    <property type="entry name" value="LCMT1"/>
</dbReference>
<feature type="binding site" evidence="10">
    <location>
        <position position="122"/>
    </location>
    <ligand>
        <name>S-adenosyl-L-methionine</name>
        <dbReference type="ChEBI" id="CHEBI:59789"/>
    </ligand>
</feature>
<dbReference type="InterPro" id="IPR007213">
    <property type="entry name" value="Ppm1/Ppm2/Tcmp"/>
</dbReference>
<evidence type="ECO:0000256" key="1">
    <source>
        <dbReference type="ARBA" id="ARBA00000724"/>
    </source>
</evidence>
<feature type="binding site" evidence="10">
    <location>
        <position position="227"/>
    </location>
    <ligand>
        <name>S-adenosyl-L-methionine</name>
        <dbReference type="ChEBI" id="CHEBI:59789"/>
    </ligand>
</feature>
<accession>A0A8H3DUB9</accession>
<protein>
    <recommendedName>
        <fullName evidence="4">Leucine carboxyl methyltransferase 1</fullName>
        <ecNumber evidence="3">2.1.1.233</ecNumber>
    </recommendedName>
    <alternativeName>
        <fullName evidence="8">Protein phosphatase methyltransferase 1</fullName>
    </alternativeName>
    <alternativeName>
        <fullName evidence="9">[Phosphatase 2A protein]-leucine-carboxy methyltransferase 1</fullName>
    </alternativeName>
</protein>
<dbReference type="GO" id="GO:0032259">
    <property type="term" value="P:methylation"/>
    <property type="evidence" value="ECO:0007669"/>
    <property type="project" value="UniProtKB-KW"/>
</dbReference>
<dbReference type="PIRSF" id="PIRSF016305">
    <property type="entry name" value="LCM_mtfrase"/>
    <property type="match status" value="1"/>
</dbReference>
<keyword evidence="6" id="KW-0808">Transferase</keyword>
<comment type="similarity">
    <text evidence="2">Belongs to the methyltransferase superfamily. LCMT family.</text>
</comment>
<feature type="binding site" evidence="10">
    <location>
        <position position="94"/>
    </location>
    <ligand>
        <name>S-adenosyl-L-methionine</name>
        <dbReference type="ChEBI" id="CHEBI:59789"/>
    </ligand>
</feature>
<evidence type="ECO:0000256" key="5">
    <source>
        <dbReference type="ARBA" id="ARBA00022603"/>
    </source>
</evidence>
<evidence type="ECO:0000256" key="7">
    <source>
        <dbReference type="ARBA" id="ARBA00022691"/>
    </source>
</evidence>
<dbReference type="AlphaFoldDB" id="A0A8H3DUB9"/>
<dbReference type="PANTHER" id="PTHR13600:SF21">
    <property type="entry name" value="LEUCINE CARBOXYL METHYLTRANSFERASE 1"/>
    <property type="match status" value="1"/>
</dbReference>
<evidence type="ECO:0000313" key="12">
    <source>
        <dbReference type="Proteomes" id="UP000663853"/>
    </source>
</evidence>
<dbReference type="EC" id="2.1.1.233" evidence="3"/>
<dbReference type="GO" id="GO:0018423">
    <property type="term" value="F:protein C-terminal leucine carboxyl O-methyltransferase activity"/>
    <property type="evidence" value="ECO:0007669"/>
    <property type="project" value="UniProtKB-EC"/>
</dbReference>
<evidence type="ECO:0000256" key="9">
    <source>
        <dbReference type="ARBA" id="ARBA00032526"/>
    </source>
</evidence>
<proteinExistence type="inferred from homology"/>
<evidence type="ECO:0000313" key="11">
    <source>
        <dbReference type="EMBL" id="CAE6538136.1"/>
    </source>
</evidence>
<evidence type="ECO:0000256" key="2">
    <source>
        <dbReference type="ARBA" id="ARBA00010703"/>
    </source>
</evidence>
<dbReference type="PANTHER" id="PTHR13600">
    <property type="entry name" value="LEUCINE CARBOXYL METHYLTRANSFERASE"/>
    <property type="match status" value="1"/>
</dbReference>
<dbReference type="SUPFAM" id="SSF53335">
    <property type="entry name" value="S-adenosyl-L-methionine-dependent methyltransferases"/>
    <property type="match status" value="1"/>
</dbReference>
<organism evidence="11 12">
    <name type="scientific">Rhizoctonia solani</name>
    <dbReference type="NCBI Taxonomy" id="456999"/>
    <lineage>
        <taxon>Eukaryota</taxon>
        <taxon>Fungi</taxon>
        <taxon>Dikarya</taxon>
        <taxon>Basidiomycota</taxon>
        <taxon>Agaricomycotina</taxon>
        <taxon>Agaricomycetes</taxon>
        <taxon>Cantharellales</taxon>
        <taxon>Ceratobasidiaceae</taxon>
        <taxon>Rhizoctonia</taxon>
    </lineage>
</organism>
<dbReference type="Gene3D" id="3.40.50.150">
    <property type="entry name" value="Vaccinia Virus protein VP39"/>
    <property type="match status" value="1"/>
</dbReference>
<keyword evidence="5" id="KW-0489">Methyltransferase</keyword>
<reference evidence="11" key="1">
    <citation type="submission" date="2021-01" db="EMBL/GenBank/DDBJ databases">
        <authorList>
            <person name="Kaushik A."/>
        </authorList>
    </citation>
    <scope>NUCLEOTIDE SEQUENCE</scope>
    <source>
        <strain evidence="11">AG6-10EEA</strain>
    </source>
</reference>
<dbReference type="Pfam" id="PF04072">
    <property type="entry name" value="LCM"/>
    <property type="match status" value="1"/>
</dbReference>
<keyword evidence="7 10" id="KW-0949">S-adenosyl-L-methionine</keyword>
<evidence type="ECO:0000256" key="6">
    <source>
        <dbReference type="ARBA" id="ARBA00022679"/>
    </source>
</evidence>
<name>A0A8H3DUB9_9AGAM</name>
<comment type="catalytic activity">
    <reaction evidence="1">
        <text>[phosphatase 2A protein]-C-terminal L-leucine + S-adenosyl-L-methionine = [phosphatase 2A protein]-C-terminal L-leucine methyl ester + S-adenosyl-L-homocysteine</text>
        <dbReference type="Rhea" id="RHEA:48544"/>
        <dbReference type="Rhea" id="RHEA-COMP:12134"/>
        <dbReference type="Rhea" id="RHEA-COMP:12135"/>
        <dbReference type="ChEBI" id="CHEBI:57856"/>
        <dbReference type="ChEBI" id="CHEBI:59789"/>
        <dbReference type="ChEBI" id="CHEBI:90516"/>
        <dbReference type="ChEBI" id="CHEBI:90517"/>
        <dbReference type="EC" id="2.1.1.233"/>
    </reaction>
</comment>
<evidence type="ECO:0000256" key="3">
    <source>
        <dbReference type="ARBA" id="ARBA00012834"/>
    </source>
</evidence>
<dbReference type="InterPro" id="IPR029063">
    <property type="entry name" value="SAM-dependent_MTases_sf"/>
</dbReference>
<evidence type="ECO:0000256" key="10">
    <source>
        <dbReference type="PIRSR" id="PIRSR016305-1"/>
    </source>
</evidence>
<evidence type="ECO:0000256" key="8">
    <source>
        <dbReference type="ARBA" id="ARBA00029681"/>
    </source>
</evidence>
<evidence type="ECO:0000256" key="4">
    <source>
        <dbReference type="ARBA" id="ARBA00017497"/>
    </source>
</evidence>
<feature type="binding site" evidence="10">
    <location>
        <begin position="194"/>
        <end position="195"/>
    </location>
    <ligand>
        <name>S-adenosyl-L-methionine</name>
        <dbReference type="ChEBI" id="CHEBI:59789"/>
    </ligand>
</feature>
<gene>
    <name evidence="11" type="ORF">RDB_LOCUS185801</name>
</gene>
<dbReference type="EMBL" id="CAJMXA010004251">
    <property type="protein sequence ID" value="CAE6538136.1"/>
    <property type="molecule type" value="Genomic_DNA"/>
</dbReference>
<sequence length="381" mass="42362">LEGPNSNHHQLDAYDCDEPTEYTMAAPTMLQPGNIHKIKDSDSAIRETDTDAAHSRLSAVRQGYLVDPYLTPLVPRARFVPTRAPLMNVGTYVRSTAIDMLVESWLNLAGPETEKRQIVSLGAGSDTRYWRLMDKGFSGRIASYVELDFTENTSRKAKAVMQSPVLSNVLGPEVKIERGGTGLSSPAYHLIPLDLREGASALDLLVSPPSPTDAPLDPSLPTLFIAECVFVYMPPSASGTIVQWFSNTFKRTAGIVYEMFGLQDSFGKVLKDNLKARHIELPGVDAFPTLDSQISRYTSNGLSHSKGRTLKSIRRENIPASELQRISRLEHLDEIEELELVLEHYAITWGYSNQTVDEERLRGPLDHWELPLQLTSPEDAD</sequence>
<feature type="non-terminal residue" evidence="11">
    <location>
        <position position="381"/>
    </location>
</feature>